<gene>
    <name evidence="10" type="ORF">H9705_01540</name>
</gene>
<dbReference type="GO" id="GO:0005524">
    <property type="term" value="F:ATP binding"/>
    <property type="evidence" value="ECO:0007669"/>
    <property type="project" value="UniProtKB-KW"/>
</dbReference>
<dbReference type="Gene3D" id="3.40.50.300">
    <property type="entry name" value="P-loop containing nucleotide triphosphate hydrolases"/>
    <property type="match status" value="1"/>
</dbReference>
<dbReference type="SUPFAM" id="SSF52540">
    <property type="entry name" value="P-loop containing nucleoside triphosphate hydrolases"/>
    <property type="match status" value="1"/>
</dbReference>
<keyword evidence="6" id="KW-0067">ATP-binding</keyword>
<dbReference type="GO" id="GO:0004715">
    <property type="term" value="F:non-membrane spanning protein tyrosine kinase activity"/>
    <property type="evidence" value="ECO:0007669"/>
    <property type="project" value="UniProtKB-EC"/>
</dbReference>
<organism evidence="10 11">
    <name type="scientific">Candidatus Fusicatenibacter intestinigallinarum</name>
    <dbReference type="NCBI Taxonomy" id="2838598"/>
    <lineage>
        <taxon>Bacteria</taxon>
        <taxon>Bacillati</taxon>
        <taxon>Bacillota</taxon>
        <taxon>Clostridia</taxon>
        <taxon>Lachnospirales</taxon>
        <taxon>Lachnospiraceae</taxon>
        <taxon>Fusicatenibacter</taxon>
    </lineage>
</organism>
<comment type="caution">
    <text evidence="10">The sequence shown here is derived from an EMBL/GenBank/DDBJ whole genome shotgun (WGS) entry which is preliminary data.</text>
</comment>
<evidence type="ECO:0000256" key="8">
    <source>
        <dbReference type="ARBA" id="ARBA00051245"/>
    </source>
</evidence>
<protein>
    <recommendedName>
        <fullName evidence="2">non-specific protein-tyrosine kinase</fullName>
        <ecNumber evidence="2">2.7.10.2</ecNumber>
    </recommendedName>
</protein>
<comment type="catalytic activity">
    <reaction evidence="8">
        <text>L-tyrosyl-[protein] + ATP = O-phospho-L-tyrosyl-[protein] + ADP + H(+)</text>
        <dbReference type="Rhea" id="RHEA:10596"/>
        <dbReference type="Rhea" id="RHEA-COMP:10136"/>
        <dbReference type="Rhea" id="RHEA-COMP:20101"/>
        <dbReference type="ChEBI" id="CHEBI:15378"/>
        <dbReference type="ChEBI" id="CHEBI:30616"/>
        <dbReference type="ChEBI" id="CHEBI:46858"/>
        <dbReference type="ChEBI" id="CHEBI:61978"/>
        <dbReference type="ChEBI" id="CHEBI:456216"/>
        <dbReference type="EC" id="2.7.10.2"/>
    </reaction>
</comment>
<evidence type="ECO:0000259" key="9">
    <source>
        <dbReference type="Pfam" id="PF13614"/>
    </source>
</evidence>
<evidence type="ECO:0000256" key="7">
    <source>
        <dbReference type="ARBA" id="ARBA00023137"/>
    </source>
</evidence>
<evidence type="ECO:0000256" key="3">
    <source>
        <dbReference type="ARBA" id="ARBA00022679"/>
    </source>
</evidence>
<evidence type="ECO:0000256" key="5">
    <source>
        <dbReference type="ARBA" id="ARBA00022777"/>
    </source>
</evidence>
<name>A0A9D2N7H6_9FIRM</name>
<evidence type="ECO:0000256" key="4">
    <source>
        <dbReference type="ARBA" id="ARBA00022741"/>
    </source>
</evidence>
<evidence type="ECO:0000256" key="1">
    <source>
        <dbReference type="ARBA" id="ARBA00007316"/>
    </source>
</evidence>
<dbReference type="EC" id="2.7.10.2" evidence="2"/>
<dbReference type="InterPro" id="IPR025669">
    <property type="entry name" value="AAA_dom"/>
</dbReference>
<dbReference type="NCBIfam" id="TIGR01007">
    <property type="entry name" value="eps_fam"/>
    <property type="match status" value="1"/>
</dbReference>
<dbReference type="CDD" id="cd05387">
    <property type="entry name" value="BY-kinase"/>
    <property type="match status" value="1"/>
</dbReference>
<sequence length="234" mass="25898">MNQVIVKKEKNDYQIEEAYKSLRANLQFCGEDKKVIAITSCTPNEGKSSVSLKLAISLAESGKNVLFIDADLRKSVLLGRTKAGQQTVKGLTHYLTGQAELKDVVYATNVPKLYLIYSGPFPPNPAELLGGKNFRSFLKAVRKVYDYVIVDTPPLGSVIDSAVIAEECDGAILVIESGAISYRFAQEVKAQLEKSNCPILGVVLNKFDVRKQAYGKYGKYYGKYYGDYGKKQEK</sequence>
<evidence type="ECO:0000313" key="10">
    <source>
        <dbReference type="EMBL" id="HJC14498.1"/>
    </source>
</evidence>
<proteinExistence type="inferred from homology"/>
<dbReference type="PANTHER" id="PTHR32309">
    <property type="entry name" value="TYROSINE-PROTEIN KINASE"/>
    <property type="match status" value="1"/>
</dbReference>
<feature type="domain" description="AAA" evidence="9">
    <location>
        <begin position="34"/>
        <end position="177"/>
    </location>
</feature>
<keyword evidence="4" id="KW-0547">Nucleotide-binding</keyword>
<dbReference type="InterPro" id="IPR005702">
    <property type="entry name" value="Wzc-like_C"/>
</dbReference>
<evidence type="ECO:0000256" key="2">
    <source>
        <dbReference type="ARBA" id="ARBA00011903"/>
    </source>
</evidence>
<keyword evidence="5" id="KW-0418">Kinase</keyword>
<keyword evidence="3 10" id="KW-0808">Transferase</keyword>
<evidence type="ECO:0000313" key="11">
    <source>
        <dbReference type="Proteomes" id="UP000823849"/>
    </source>
</evidence>
<dbReference type="GO" id="GO:0005886">
    <property type="term" value="C:plasma membrane"/>
    <property type="evidence" value="ECO:0007669"/>
    <property type="project" value="TreeGrafter"/>
</dbReference>
<dbReference type="EMBL" id="DWWU01000008">
    <property type="protein sequence ID" value="HJC14498.1"/>
    <property type="molecule type" value="Genomic_DNA"/>
</dbReference>
<dbReference type="Proteomes" id="UP000823849">
    <property type="component" value="Unassembled WGS sequence"/>
</dbReference>
<dbReference type="Pfam" id="PF13614">
    <property type="entry name" value="AAA_31"/>
    <property type="match status" value="1"/>
</dbReference>
<dbReference type="InterPro" id="IPR027417">
    <property type="entry name" value="P-loop_NTPase"/>
</dbReference>
<accession>A0A9D2N7H6</accession>
<keyword evidence="7" id="KW-0829">Tyrosine-protein kinase</keyword>
<dbReference type="PANTHER" id="PTHR32309:SF13">
    <property type="entry name" value="FERRIC ENTEROBACTIN TRANSPORT PROTEIN FEPE"/>
    <property type="match status" value="1"/>
</dbReference>
<reference evidence="10" key="1">
    <citation type="journal article" date="2021" name="PeerJ">
        <title>Extensive microbial diversity within the chicken gut microbiome revealed by metagenomics and culture.</title>
        <authorList>
            <person name="Gilroy R."/>
            <person name="Ravi A."/>
            <person name="Getino M."/>
            <person name="Pursley I."/>
            <person name="Horton D.L."/>
            <person name="Alikhan N.F."/>
            <person name="Baker D."/>
            <person name="Gharbi K."/>
            <person name="Hall N."/>
            <person name="Watson M."/>
            <person name="Adriaenssens E.M."/>
            <person name="Foster-Nyarko E."/>
            <person name="Jarju S."/>
            <person name="Secka A."/>
            <person name="Antonio M."/>
            <person name="Oren A."/>
            <person name="Chaudhuri R.R."/>
            <person name="La Ragione R."/>
            <person name="Hildebrand F."/>
            <person name="Pallen M.J."/>
        </authorList>
    </citation>
    <scope>NUCLEOTIDE SEQUENCE</scope>
    <source>
        <strain evidence="10">CHK185-5351</strain>
    </source>
</reference>
<evidence type="ECO:0000256" key="6">
    <source>
        <dbReference type="ARBA" id="ARBA00022840"/>
    </source>
</evidence>
<dbReference type="AlphaFoldDB" id="A0A9D2N7H6"/>
<dbReference type="InterPro" id="IPR050445">
    <property type="entry name" value="Bact_polysacc_biosynth/exp"/>
</dbReference>
<reference evidence="10" key="2">
    <citation type="submission" date="2021-04" db="EMBL/GenBank/DDBJ databases">
        <authorList>
            <person name="Gilroy R."/>
        </authorList>
    </citation>
    <scope>NUCLEOTIDE SEQUENCE</scope>
    <source>
        <strain evidence="10">CHK185-5351</strain>
    </source>
</reference>
<comment type="similarity">
    <text evidence="1">Belongs to the CpsD/CapB family.</text>
</comment>